<evidence type="ECO:0000313" key="10">
    <source>
        <dbReference type="Proteomes" id="UP000617628"/>
    </source>
</evidence>
<dbReference type="EMBL" id="JAENIL010000039">
    <property type="protein sequence ID" value="MBK1879006.1"/>
    <property type="molecule type" value="Genomic_DNA"/>
</dbReference>
<keyword evidence="5" id="KW-0378">Hydrolase</keyword>
<accession>A0A934VMM4</accession>
<comment type="caution">
    <text evidence="9">The sequence shown here is derived from an EMBL/GenBank/DDBJ whole genome shotgun (WGS) entry which is preliminary data.</text>
</comment>
<comment type="cofactor">
    <cofactor evidence="1">
        <name>Ca(2+)</name>
        <dbReference type="ChEBI" id="CHEBI:29108"/>
    </cofactor>
</comment>
<keyword evidence="6" id="KW-0106">Calcium</keyword>
<dbReference type="PANTHER" id="PTHR45953">
    <property type="entry name" value="IDURONATE 2-SULFATASE"/>
    <property type="match status" value="1"/>
</dbReference>
<evidence type="ECO:0000256" key="7">
    <source>
        <dbReference type="SAM" id="SignalP"/>
    </source>
</evidence>
<dbReference type="AlphaFoldDB" id="A0A934VMM4"/>
<dbReference type="Gene3D" id="3.40.720.10">
    <property type="entry name" value="Alkaline Phosphatase, subunit A"/>
    <property type="match status" value="1"/>
</dbReference>
<dbReference type="Pfam" id="PF00884">
    <property type="entry name" value="Sulfatase"/>
    <property type="match status" value="1"/>
</dbReference>
<dbReference type="GO" id="GO:0005737">
    <property type="term" value="C:cytoplasm"/>
    <property type="evidence" value="ECO:0007669"/>
    <property type="project" value="TreeGrafter"/>
</dbReference>
<protein>
    <submittedName>
        <fullName evidence="9">Sulfatase</fullName>
    </submittedName>
</protein>
<evidence type="ECO:0000256" key="2">
    <source>
        <dbReference type="ARBA" id="ARBA00008779"/>
    </source>
</evidence>
<evidence type="ECO:0000256" key="6">
    <source>
        <dbReference type="ARBA" id="ARBA00022837"/>
    </source>
</evidence>
<comment type="similarity">
    <text evidence="2">Belongs to the sulfatase family.</text>
</comment>
<feature type="chain" id="PRO_5037967650" evidence="7">
    <location>
        <begin position="22"/>
        <end position="497"/>
    </location>
</feature>
<dbReference type="GO" id="GO:0046872">
    <property type="term" value="F:metal ion binding"/>
    <property type="evidence" value="ECO:0007669"/>
    <property type="project" value="UniProtKB-KW"/>
</dbReference>
<reference evidence="9" key="1">
    <citation type="submission" date="2021-01" db="EMBL/GenBank/DDBJ databases">
        <title>Modified the classification status of verrucomicrobia.</title>
        <authorList>
            <person name="Feng X."/>
        </authorList>
    </citation>
    <scope>NUCLEOTIDE SEQUENCE</scope>
    <source>
        <strain evidence="9">KCTC 13126</strain>
    </source>
</reference>
<name>A0A934VMM4_9BACT</name>
<gene>
    <name evidence="9" type="ORF">JIN87_19130</name>
</gene>
<evidence type="ECO:0000256" key="5">
    <source>
        <dbReference type="ARBA" id="ARBA00022801"/>
    </source>
</evidence>
<evidence type="ECO:0000256" key="3">
    <source>
        <dbReference type="ARBA" id="ARBA00022723"/>
    </source>
</evidence>
<evidence type="ECO:0000259" key="8">
    <source>
        <dbReference type="Pfam" id="PF00884"/>
    </source>
</evidence>
<evidence type="ECO:0000256" key="4">
    <source>
        <dbReference type="ARBA" id="ARBA00022729"/>
    </source>
</evidence>
<feature type="signal peptide" evidence="7">
    <location>
        <begin position="1"/>
        <end position="21"/>
    </location>
</feature>
<dbReference type="PANTHER" id="PTHR45953:SF1">
    <property type="entry name" value="IDURONATE 2-SULFATASE"/>
    <property type="match status" value="1"/>
</dbReference>
<dbReference type="CDD" id="cd16030">
    <property type="entry name" value="iduronate-2-sulfatase"/>
    <property type="match status" value="1"/>
</dbReference>
<dbReference type="InterPro" id="IPR017850">
    <property type="entry name" value="Alkaline_phosphatase_core_sf"/>
</dbReference>
<dbReference type="GO" id="GO:0004423">
    <property type="term" value="F:iduronate-2-sulfatase activity"/>
    <property type="evidence" value="ECO:0007669"/>
    <property type="project" value="InterPro"/>
</dbReference>
<dbReference type="SUPFAM" id="SSF53649">
    <property type="entry name" value="Alkaline phosphatase-like"/>
    <property type="match status" value="1"/>
</dbReference>
<evidence type="ECO:0000256" key="1">
    <source>
        <dbReference type="ARBA" id="ARBA00001913"/>
    </source>
</evidence>
<dbReference type="RefSeq" id="WP_200357220.1">
    <property type="nucleotide sequence ID" value="NZ_JAENIL010000039.1"/>
</dbReference>
<keyword evidence="3" id="KW-0479">Metal-binding</keyword>
<keyword evidence="4 7" id="KW-0732">Signal</keyword>
<keyword evidence="10" id="KW-1185">Reference proteome</keyword>
<evidence type="ECO:0000313" key="9">
    <source>
        <dbReference type="EMBL" id="MBK1879006.1"/>
    </source>
</evidence>
<dbReference type="InterPro" id="IPR035874">
    <property type="entry name" value="IDS"/>
</dbReference>
<organism evidence="9 10">
    <name type="scientific">Pelagicoccus mobilis</name>
    <dbReference type="NCBI Taxonomy" id="415221"/>
    <lineage>
        <taxon>Bacteria</taxon>
        <taxon>Pseudomonadati</taxon>
        <taxon>Verrucomicrobiota</taxon>
        <taxon>Opitutia</taxon>
        <taxon>Puniceicoccales</taxon>
        <taxon>Pelagicoccaceae</taxon>
        <taxon>Pelagicoccus</taxon>
    </lineage>
</organism>
<proteinExistence type="inferred from homology"/>
<sequence>MKKTLTLLAALLGFAILPLHAKKAPNVLFIAMDDLNDRIGPMGFESAHTPNMDRLADQGVTFLNAHTGGIYCAPSRSAIFTGRYAPTTGCYRNQPYFHQNPEIRPLQVAFQEAGYRTYGAGKLFHHPAGYVDLRGWDEFFVRSQEQRETGWPLNSWDKETLNTPESIAPNPYPNSIYNKEKIRSGSGWFLEWGKVKNENEEKMVDTIWTNWAADLLKQKHDKPFFVGVGLYATHFPNYAPEKYFDLYDRDSIVLPQVKDDDLEDLPERIRKIKTNRKAQHHDYLVELDAWKDAVHGYMACISYVDAMVGRLLDALEEGPNKDNTIIVFWSDHGYHQGEKGDWGKHTLWQRTSGVPFIWAGPGVADGEIVDATASLVDMYPTFVEMCGLKKDKGLEGESLATVLETPSTAEDRNVLLPGMEPNEYAIINQDWRYIHYKDGLEELYHVRKDFHEWNNLAEDSRFDSIKAELKASAPENFVKPNNSKPKLVIEGETFRWE</sequence>
<dbReference type="InterPro" id="IPR000917">
    <property type="entry name" value="Sulfatase_N"/>
</dbReference>
<feature type="domain" description="Sulfatase N-terminal" evidence="8">
    <location>
        <begin position="25"/>
        <end position="387"/>
    </location>
</feature>
<dbReference type="Proteomes" id="UP000617628">
    <property type="component" value="Unassembled WGS sequence"/>
</dbReference>